<organism evidence="1 2">
    <name type="scientific">Mergibacter septicus</name>
    <dbReference type="NCBI Taxonomy" id="221402"/>
    <lineage>
        <taxon>Bacteria</taxon>
        <taxon>Pseudomonadati</taxon>
        <taxon>Pseudomonadota</taxon>
        <taxon>Gammaproteobacteria</taxon>
        <taxon>Pasteurellales</taxon>
        <taxon>Pasteurellaceae</taxon>
        <taxon>Mergibacter</taxon>
    </lineage>
</organism>
<reference evidence="1" key="1">
    <citation type="submission" date="2017-06" db="EMBL/GenBank/DDBJ databases">
        <title>Genome sequencing of pathogenic and non-pathogenic strains within Bisgaard taxon 40.</title>
        <authorList>
            <person name="Ladner J.T."/>
            <person name="Lovett S.P."/>
            <person name="Koroleva G."/>
            <person name="Lorch J.M."/>
        </authorList>
    </citation>
    <scope>NUCLEOTIDE SEQUENCE</scope>
    <source>
        <strain evidence="1">27576-1-I1</strain>
    </source>
</reference>
<name>A0A8E3S7L1_9PAST</name>
<keyword evidence="2" id="KW-1185">Reference proteome</keyword>
<dbReference type="InterPro" id="IPR052517">
    <property type="entry name" value="GlcG_carb_metab_protein"/>
</dbReference>
<protein>
    <submittedName>
        <fullName evidence="1">GlcG protein</fullName>
    </submittedName>
</protein>
<dbReference type="InterPro" id="IPR038084">
    <property type="entry name" value="PduO/GlcC-like_sf"/>
</dbReference>
<sequence length="159" mass="17006">MKKFFMILLAMFLPVLSIADPNIVRKPVLTIEQVEGMINAAQKEAKKHKWNVTVTVVDASGVILGVLRNDNAGVHTIRASYKKAYTAVSQKRTTKSISDGIKEGKIPAGLQYLNENFSFLDGGMPIILDGVVVGGIGVGGAHGSQDIQVAEAGLAFLKK</sequence>
<dbReference type="PANTHER" id="PTHR34309">
    <property type="entry name" value="SLR1406 PROTEIN"/>
    <property type="match status" value="1"/>
</dbReference>
<evidence type="ECO:0000313" key="2">
    <source>
        <dbReference type="Proteomes" id="UP000955338"/>
    </source>
</evidence>
<accession>A0A8E3S7L1</accession>
<proteinExistence type="predicted"/>
<gene>
    <name evidence="1" type="ORF">CEP48_01100</name>
</gene>
<evidence type="ECO:0000313" key="1">
    <source>
        <dbReference type="EMBL" id="QDJ14104.1"/>
    </source>
</evidence>
<dbReference type="AlphaFoldDB" id="A0A8E3S7L1"/>
<dbReference type="RefSeq" id="WP_261919810.1">
    <property type="nucleotide sequence ID" value="NZ_CP022010.1"/>
</dbReference>
<dbReference type="PANTHER" id="PTHR34309:SF1">
    <property type="entry name" value="PROTEIN GLCG"/>
    <property type="match status" value="1"/>
</dbReference>
<dbReference type="Gene3D" id="3.30.450.150">
    <property type="entry name" value="Haem-degrading domain"/>
    <property type="match status" value="1"/>
</dbReference>
<dbReference type="SUPFAM" id="SSF143744">
    <property type="entry name" value="GlcG-like"/>
    <property type="match status" value="1"/>
</dbReference>
<dbReference type="InterPro" id="IPR005624">
    <property type="entry name" value="PduO/GlcC-like"/>
</dbReference>
<dbReference type="Pfam" id="PF03928">
    <property type="entry name" value="HbpS-like"/>
    <property type="match status" value="1"/>
</dbReference>
<dbReference type="EMBL" id="CP022011">
    <property type="protein sequence ID" value="QDJ14104.1"/>
    <property type="molecule type" value="Genomic_DNA"/>
</dbReference>
<dbReference type="Proteomes" id="UP000955338">
    <property type="component" value="Chromosome"/>
</dbReference>